<evidence type="ECO:0000256" key="4">
    <source>
        <dbReference type="ARBA" id="ARBA00022692"/>
    </source>
</evidence>
<dbReference type="SUPFAM" id="SSF103473">
    <property type="entry name" value="MFS general substrate transporter"/>
    <property type="match status" value="1"/>
</dbReference>
<sequence length="550" mass="58203">MDEERQPLLDDRASLYGADDNLRKAQDDEVQTDVAVVADEEEGVVKRPNVRMAQIVIPLGVGIFLAAMDGTIVASSYASIGSELKQLQNTSWIATGYMLTMTTFQPLYGKLSDIFGRKSCLIFAYVVFAIGCLLCGLARNMTELIVARAIAGLGGGGMTTVVSILVSDIVPLQSRGTWQGILNIIFASGSAAGAPLGGILADGIGWRWAFLSQVPLAVLAIILVGTQLKLPPIESGDLKDKLRRIDFTGAIFLIFAIFTFLLGLDRGGNVSWTDHFTLATLAASAILFVIFGIVETHPRIANEPFAPKRILANTSLLAAYLVNFFGIASAMCLMFHLALWFQAVAGKSASEAGLHLLPGILGAVAGSLLGGVIMQKTGKYYWLTVITAGMMVVGTLLVIALTGAIWISVIGASIALSVLSMGNGSGITTTLVALIANAAQEDQAIVTAVSYLFRSLGAVVGVSVGSTLVQGTLRSLLAPRLAGEDVDVDEIAELVRSSLAALDKLVPKISAIVRGTYEEAVRSAFNFSLVLAILGFICTFFIKEKPLVRK</sequence>
<dbReference type="GO" id="GO:0000329">
    <property type="term" value="C:fungal-type vacuole membrane"/>
    <property type="evidence" value="ECO:0007669"/>
    <property type="project" value="TreeGrafter"/>
</dbReference>
<dbReference type="FunFam" id="1.20.1720.10:FF:000013">
    <property type="entry name" value="Related to multidrug resistance proteins"/>
    <property type="match status" value="1"/>
</dbReference>
<protein>
    <submittedName>
        <fullName evidence="9">MFS general substrate transporter</fullName>
    </submittedName>
</protein>
<dbReference type="CDD" id="cd17502">
    <property type="entry name" value="MFS_Azr1_MDR_like"/>
    <property type="match status" value="1"/>
</dbReference>
<dbReference type="STRING" id="27342.A0A0H2S659"/>
<evidence type="ECO:0000313" key="9">
    <source>
        <dbReference type="EMBL" id="KLO12361.1"/>
    </source>
</evidence>
<dbReference type="FunCoup" id="A0A0H2S659">
    <property type="interactions" value="20"/>
</dbReference>
<dbReference type="GO" id="GO:0012505">
    <property type="term" value="C:endomembrane system"/>
    <property type="evidence" value="ECO:0007669"/>
    <property type="project" value="UniProtKB-SubCell"/>
</dbReference>
<feature type="transmembrane region" description="Helical" evidence="7">
    <location>
        <begin position="353"/>
        <end position="373"/>
    </location>
</feature>
<evidence type="ECO:0000256" key="2">
    <source>
        <dbReference type="ARBA" id="ARBA00008335"/>
    </source>
</evidence>
<dbReference type="AlphaFoldDB" id="A0A0H2S659"/>
<evidence type="ECO:0000256" key="5">
    <source>
        <dbReference type="ARBA" id="ARBA00022989"/>
    </source>
</evidence>
<feature type="transmembrane region" description="Helical" evidence="7">
    <location>
        <begin position="524"/>
        <end position="542"/>
    </location>
</feature>
<dbReference type="PROSITE" id="PS50850">
    <property type="entry name" value="MFS"/>
    <property type="match status" value="1"/>
</dbReference>
<keyword evidence="5 7" id="KW-1133">Transmembrane helix</keyword>
<feature type="transmembrane region" description="Helical" evidence="7">
    <location>
        <begin position="145"/>
        <end position="166"/>
    </location>
</feature>
<gene>
    <name evidence="9" type="ORF">SCHPADRAFT_941273</name>
</gene>
<keyword evidence="10" id="KW-1185">Reference proteome</keyword>
<dbReference type="EMBL" id="KQ085979">
    <property type="protein sequence ID" value="KLO12361.1"/>
    <property type="molecule type" value="Genomic_DNA"/>
</dbReference>
<proteinExistence type="inferred from homology"/>
<feature type="transmembrane region" description="Helical" evidence="7">
    <location>
        <begin position="55"/>
        <end position="78"/>
    </location>
</feature>
<evidence type="ECO:0000256" key="6">
    <source>
        <dbReference type="ARBA" id="ARBA00023136"/>
    </source>
</evidence>
<evidence type="ECO:0000259" key="8">
    <source>
        <dbReference type="PROSITE" id="PS50850"/>
    </source>
</evidence>
<feature type="transmembrane region" description="Helical" evidence="7">
    <location>
        <begin position="178"/>
        <end position="200"/>
    </location>
</feature>
<dbReference type="PANTHER" id="PTHR23501:SF84">
    <property type="entry name" value="VACUOLAR MEMBRANE AMINO ACID UPTAKE TRANSPORTER FNX2"/>
    <property type="match status" value="1"/>
</dbReference>
<dbReference type="InterPro" id="IPR011701">
    <property type="entry name" value="MFS"/>
</dbReference>
<dbReference type="OrthoDB" id="3437016at2759"/>
<reference evidence="9 10" key="1">
    <citation type="submission" date="2015-04" db="EMBL/GenBank/DDBJ databases">
        <title>Complete genome sequence of Schizopora paradoxa KUC8140, a cosmopolitan wood degrader in East Asia.</title>
        <authorList>
            <consortium name="DOE Joint Genome Institute"/>
            <person name="Min B."/>
            <person name="Park H."/>
            <person name="Jang Y."/>
            <person name="Kim J.-J."/>
            <person name="Kim K.H."/>
            <person name="Pangilinan J."/>
            <person name="Lipzen A."/>
            <person name="Riley R."/>
            <person name="Grigoriev I.V."/>
            <person name="Spatafora J.W."/>
            <person name="Choi I.-G."/>
        </authorList>
    </citation>
    <scope>NUCLEOTIDE SEQUENCE [LARGE SCALE GENOMIC DNA]</scope>
    <source>
        <strain evidence="9 10">KUC8140</strain>
    </source>
</reference>
<feature type="transmembrane region" description="Helical" evidence="7">
    <location>
        <begin position="245"/>
        <end position="264"/>
    </location>
</feature>
<dbReference type="GO" id="GO:0015174">
    <property type="term" value="F:basic amino acid transmembrane transporter activity"/>
    <property type="evidence" value="ECO:0007669"/>
    <property type="project" value="TreeGrafter"/>
</dbReference>
<dbReference type="InterPro" id="IPR020846">
    <property type="entry name" value="MFS_dom"/>
</dbReference>
<name>A0A0H2S659_9AGAM</name>
<feature type="transmembrane region" description="Helical" evidence="7">
    <location>
        <begin position="90"/>
        <end position="108"/>
    </location>
</feature>
<evidence type="ECO:0000256" key="3">
    <source>
        <dbReference type="ARBA" id="ARBA00022448"/>
    </source>
</evidence>
<keyword evidence="3" id="KW-0813">Transport</keyword>
<accession>A0A0H2S659</accession>
<comment type="similarity">
    <text evidence="2">Belongs to the major facilitator superfamily.</text>
</comment>
<feature type="transmembrane region" description="Helical" evidence="7">
    <location>
        <begin position="120"/>
        <end position="139"/>
    </location>
</feature>
<organism evidence="9 10">
    <name type="scientific">Schizopora paradoxa</name>
    <dbReference type="NCBI Taxonomy" id="27342"/>
    <lineage>
        <taxon>Eukaryota</taxon>
        <taxon>Fungi</taxon>
        <taxon>Dikarya</taxon>
        <taxon>Basidiomycota</taxon>
        <taxon>Agaricomycotina</taxon>
        <taxon>Agaricomycetes</taxon>
        <taxon>Hymenochaetales</taxon>
        <taxon>Schizoporaceae</taxon>
        <taxon>Schizopora</taxon>
    </lineage>
</organism>
<evidence type="ECO:0000256" key="7">
    <source>
        <dbReference type="SAM" id="Phobius"/>
    </source>
</evidence>
<comment type="subcellular location">
    <subcellularLocation>
        <location evidence="1">Endomembrane system</location>
        <topology evidence="1">Multi-pass membrane protein</topology>
    </subcellularLocation>
</comment>
<feature type="transmembrane region" description="Helical" evidence="7">
    <location>
        <begin position="206"/>
        <end position="224"/>
    </location>
</feature>
<feature type="transmembrane region" description="Helical" evidence="7">
    <location>
        <begin position="276"/>
        <end position="294"/>
    </location>
</feature>
<feature type="transmembrane region" description="Helical" evidence="7">
    <location>
        <begin position="451"/>
        <end position="469"/>
    </location>
</feature>
<feature type="transmembrane region" description="Helical" evidence="7">
    <location>
        <begin position="315"/>
        <end position="341"/>
    </location>
</feature>
<keyword evidence="6 7" id="KW-0472">Membrane</keyword>
<keyword evidence="4 7" id="KW-0812">Transmembrane</keyword>
<feature type="domain" description="Major facilitator superfamily (MFS) profile" evidence="8">
    <location>
        <begin position="55"/>
        <end position="547"/>
    </location>
</feature>
<feature type="transmembrane region" description="Helical" evidence="7">
    <location>
        <begin position="380"/>
        <end position="408"/>
    </location>
</feature>
<dbReference type="Gene3D" id="1.20.1250.20">
    <property type="entry name" value="MFS general substrate transporter like domains"/>
    <property type="match status" value="2"/>
</dbReference>
<dbReference type="Proteomes" id="UP000053477">
    <property type="component" value="Unassembled WGS sequence"/>
</dbReference>
<dbReference type="InterPro" id="IPR036259">
    <property type="entry name" value="MFS_trans_sf"/>
</dbReference>
<evidence type="ECO:0000256" key="1">
    <source>
        <dbReference type="ARBA" id="ARBA00004127"/>
    </source>
</evidence>
<dbReference type="PANTHER" id="PTHR23501">
    <property type="entry name" value="MAJOR FACILITATOR SUPERFAMILY"/>
    <property type="match status" value="1"/>
</dbReference>
<feature type="transmembrane region" description="Helical" evidence="7">
    <location>
        <begin position="414"/>
        <end position="439"/>
    </location>
</feature>
<evidence type="ECO:0000313" key="10">
    <source>
        <dbReference type="Proteomes" id="UP000053477"/>
    </source>
</evidence>
<dbReference type="InParanoid" id="A0A0H2S659"/>
<dbReference type="Pfam" id="PF07690">
    <property type="entry name" value="MFS_1"/>
    <property type="match status" value="1"/>
</dbReference>